<keyword evidence="14" id="KW-0902">Two-component regulatory system</keyword>
<dbReference type="CDD" id="cd16917">
    <property type="entry name" value="HATPase_UhpB-NarQ-NarX-like"/>
    <property type="match status" value="1"/>
</dbReference>
<dbReference type="OrthoDB" id="9781904at2"/>
<keyword evidence="7" id="KW-0963">Cytoplasm</keyword>
<dbReference type="PRINTS" id="PR00344">
    <property type="entry name" value="BCTRLSENSOR"/>
</dbReference>
<evidence type="ECO:0000256" key="1">
    <source>
        <dbReference type="ARBA" id="ARBA00000085"/>
    </source>
</evidence>
<dbReference type="InterPro" id="IPR004358">
    <property type="entry name" value="Sig_transdc_His_kin-like_C"/>
</dbReference>
<comment type="function">
    <text evidence="16">Member of the two-component regulatory system NreB/NreC involved in the control of dissimilatory nitrate/nitrite reduction in response to oxygen. NreB functions as a direct oxygen sensor histidine kinase which is autophosphorylated, in the absence of oxygen, probably at the conserved histidine residue, and transfers its phosphate group probably to a conserved aspartate residue of NreC. NreB/NreC activates the expression of the nitrate (narGHJI) and nitrite (nir) reductase operons, as well as the putative nitrate transporter gene narT.</text>
</comment>
<sequence length="221" mass="25048">MSPGDLPIFDQTDHGIKLIEEERRRIARDLHDGPAQAITNVSMRLDIIRRLLQTQPALVEEEVDRLQQKVRVLVSDVRRLIYDLRPVAVDEVGVLQATLQLCERNQHDWNLKIEVSVQEDVSLDIAPARQVAIYRLIQELLNNVHKHAEATNVKIAFSQSKSDLIIQVADNGKGFDPDLIPEGHYGLAGMKERIEYLDGTFLIESAPGTGARFEIRLPVYE</sequence>
<dbReference type="PATRIC" id="fig|471514.4.peg.4792"/>
<evidence type="ECO:0000256" key="13">
    <source>
        <dbReference type="ARBA" id="ARBA00023004"/>
    </source>
</evidence>
<dbReference type="GO" id="GO:0000155">
    <property type="term" value="F:phosphorelay sensor kinase activity"/>
    <property type="evidence" value="ECO:0007669"/>
    <property type="project" value="InterPro"/>
</dbReference>
<evidence type="ECO:0000256" key="3">
    <source>
        <dbReference type="ARBA" id="ARBA00004496"/>
    </source>
</evidence>
<dbReference type="InterPro" id="IPR005467">
    <property type="entry name" value="His_kinase_dom"/>
</dbReference>
<evidence type="ECO:0000313" key="19">
    <source>
        <dbReference type="EMBL" id="KPV42764.1"/>
    </source>
</evidence>
<evidence type="ECO:0000256" key="11">
    <source>
        <dbReference type="ARBA" id="ARBA00022777"/>
    </source>
</evidence>
<accession>A0A0P9GPX8</accession>
<evidence type="ECO:0000313" key="20">
    <source>
        <dbReference type="Proteomes" id="UP000050482"/>
    </source>
</evidence>
<dbReference type="EMBL" id="LJCO01000069">
    <property type="protein sequence ID" value="KPV42764.1"/>
    <property type="molecule type" value="Genomic_DNA"/>
</dbReference>
<dbReference type="GO" id="GO:0046872">
    <property type="term" value="F:metal ion binding"/>
    <property type="evidence" value="ECO:0007669"/>
    <property type="project" value="UniProtKB-KW"/>
</dbReference>
<dbReference type="Proteomes" id="UP000050482">
    <property type="component" value="Unassembled WGS sequence"/>
</dbReference>
<dbReference type="AlphaFoldDB" id="A0A0P9GPX8"/>
<keyword evidence="10" id="KW-0547">Nucleotide-binding</keyword>
<keyword evidence="20" id="KW-1185">Reference proteome</keyword>
<dbReference type="Pfam" id="PF02518">
    <property type="entry name" value="HATPase_c"/>
    <property type="match status" value="1"/>
</dbReference>
<evidence type="ECO:0000256" key="17">
    <source>
        <dbReference type="ARBA" id="ARBA00030800"/>
    </source>
</evidence>
<evidence type="ECO:0000256" key="12">
    <source>
        <dbReference type="ARBA" id="ARBA00022840"/>
    </source>
</evidence>
<protein>
    <recommendedName>
        <fullName evidence="5">Oxygen sensor histidine kinase NreB</fullName>
        <ecNumber evidence="4">2.7.13.3</ecNumber>
    </recommendedName>
    <alternativeName>
        <fullName evidence="17">Nitrogen regulation protein B</fullName>
    </alternativeName>
</protein>
<evidence type="ECO:0000256" key="14">
    <source>
        <dbReference type="ARBA" id="ARBA00023012"/>
    </source>
</evidence>
<comment type="catalytic activity">
    <reaction evidence="1">
        <text>ATP + protein L-histidine = ADP + protein N-phospho-L-histidine.</text>
        <dbReference type="EC" id="2.7.13.3"/>
    </reaction>
</comment>
<dbReference type="Gene3D" id="3.30.565.10">
    <property type="entry name" value="Histidine kinase-like ATPase, C-terminal domain"/>
    <property type="match status" value="1"/>
</dbReference>
<dbReference type="EC" id="2.7.13.3" evidence="4"/>
<evidence type="ECO:0000256" key="8">
    <source>
        <dbReference type="ARBA" id="ARBA00022679"/>
    </source>
</evidence>
<dbReference type="InterPro" id="IPR003594">
    <property type="entry name" value="HATPase_dom"/>
</dbReference>
<dbReference type="SUPFAM" id="SSF55874">
    <property type="entry name" value="ATPase domain of HSP90 chaperone/DNA topoisomerase II/histidine kinase"/>
    <property type="match status" value="1"/>
</dbReference>
<keyword evidence="6" id="KW-0004">4Fe-4S</keyword>
<keyword evidence="8" id="KW-0808">Transferase</keyword>
<dbReference type="PANTHER" id="PTHR24421">
    <property type="entry name" value="NITRATE/NITRITE SENSOR PROTEIN NARX-RELATED"/>
    <property type="match status" value="1"/>
</dbReference>
<reference evidence="19 20" key="1">
    <citation type="submission" date="2015-09" db="EMBL/GenBank/DDBJ databases">
        <title>Draft genome sequence of Alicyclobacillus ferrooxydans DSM 22381.</title>
        <authorList>
            <person name="Hemp J."/>
        </authorList>
    </citation>
    <scope>NUCLEOTIDE SEQUENCE [LARGE SCALE GENOMIC DNA]</scope>
    <source>
        <strain evidence="19 20">TC-34</strain>
    </source>
</reference>
<dbReference type="PROSITE" id="PS50109">
    <property type="entry name" value="HIS_KIN"/>
    <property type="match status" value="1"/>
</dbReference>
<evidence type="ECO:0000256" key="2">
    <source>
        <dbReference type="ARBA" id="ARBA00001966"/>
    </source>
</evidence>
<keyword evidence="9" id="KW-0479">Metal-binding</keyword>
<dbReference type="STRING" id="471514.AN477_15555"/>
<proteinExistence type="predicted"/>
<dbReference type="Gene3D" id="1.20.5.1930">
    <property type="match status" value="1"/>
</dbReference>
<evidence type="ECO:0000256" key="15">
    <source>
        <dbReference type="ARBA" id="ARBA00023014"/>
    </source>
</evidence>
<evidence type="ECO:0000256" key="6">
    <source>
        <dbReference type="ARBA" id="ARBA00022485"/>
    </source>
</evidence>
<dbReference type="GO" id="GO:0005737">
    <property type="term" value="C:cytoplasm"/>
    <property type="evidence" value="ECO:0007669"/>
    <property type="project" value="UniProtKB-SubCell"/>
</dbReference>
<feature type="domain" description="Histidine kinase" evidence="18">
    <location>
        <begin position="29"/>
        <end position="221"/>
    </location>
</feature>
<evidence type="ECO:0000256" key="10">
    <source>
        <dbReference type="ARBA" id="ARBA00022741"/>
    </source>
</evidence>
<dbReference type="GO" id="GO:0016020">
    <property type="term" value="C:membrane"/>
    <property type="evidence" value="ECO:0007669"/>
    <property type="project" value="InterPro"/>
</dbReference>
<evidence type="ECO:0000256" key="4">
    <source>
        <dbReference type="ARBA" id="ARBA00012438"/>
    </source>
</evidence>
<keyword evidence="13" id="KW-0408">Iron</keyword>
<organism evidence="19 20">
    <name type="scientific">Alicyclobacillus ferrooxydans</name>
    <dbReference type="NCBI Taxonomy" id="471514"/>
    <lineage>
        <taxon>Bacteria</taxon>
        <taxon>Bacillati</taxon>
        <taxon>Bacillota</taxon>
        <taxon>Bacilli</taxon>
        <taxon>Bacillales</taxon>
        <taxon>Alicyclobacillaceae</taxon>
        <taxon>Alicyclobacillus</taxon>
    </lineage>
</organism>
<keyword evidence="15" id="KW-0411">Iron-sulfur</keyword>
<keyword evidence="11 19" id="KW-0418">Kinase</keyword>
<comment type="caution">
    <text evidence="19">The sequence shown here is derived from an EMBL/GenBank/DDBJ whole genome shotgun (WGS) entry which is preliminary data.</text>
</comment>
<dbReference type="InterPro" id="IPR050482">
    <property type="entry name" value="Sensor_HK_TwoCompSys"/>
</dbReference>
<evidence type="ECO:0000256" key="9">
    <source>
        <dbReference type="ARBA" id="ARBA00022723"/>
    </source>
</evidence>
<evidence type="ECO:0000256" key="5">
    <source>
        <dbReference type="ARBA" id="ARBA00017322"/>
    </source>
</evidence>
<dbReference type="GO" id="GO:0005524">
    <property type="term" value="F:ATP binding"/>
    <property type="evidence" value="ECO:0007669"/>
    <property type="project" value="UniProtKB-KW"/>
</dbReference>
<dbReference type="InterPro" id="IPR036890">
    <property type="entry name" value="HATPase_C_sf"/>
</dbReference>
<dbReference type="GO" id="GO:0051539">
    <property type="term" value="F:4 iron, 4 sulfur cluster binding"/>
    <property type="evidence" value="ECO:0007669"/>
    <property type="project" value="UniProtKB-KW"/>
</dbReference>
<evidence type="ECO:0000256" key="7">
    <source>
        <dbReference type="ARBA" id="ARBA00022490"/>
    </source>
</evidence>
<dbReference type="GO" id="GO:0046983">
    <property type="term" value="F:protein dimerization activity"/>
    <property type="evidence" value="ECO:0007669"/>
    <property type="project" value="InterPro"/>
</dbReference>
<keyword evidence="12" id="KW-0067">ATP-binding</keyword>
<name>A0A0P9GPX8_9BACL</name>
<gene>
    <name evidence="19" type="ORF">AN477_15555</name>
</gene>
<dbReference type="Pfam" id="PF07730">
    <property type="entry name" value="HisKA_3"/>
    <property type="match status" value="1"/>
</dbReference>
<comment type="subcellular location">
    <subcellularLocation>
        <location evidence="3">Cytoplasm</location>
    </subcellularLocation>
</comment>
<evidence type="ECO:0000256" key="16">
    <source>
        <dbReference type="ARBA" id="ARBA00024827"/>
    </source>
</evidence>
<dbReference type="SMART" id="SM00387">
    <property type="entry name" value="HATPase_c"/>
    <property type="match status" value="1"/>
</dbReference>
<dbReference type="InterPro" id="IPR011712">
    <property type="entry name" value="Sig_transdc_His_kin_sub3_dim/P"/>
</dbReference>
<comment type="cofactor">
    <cofactor evidence="2">
        <name>[4Fe-4S] cluster</name>
        <dbReference type="ChEBI" id="CHEBI:49883"/>
    </cofactor>
</comment>
<evidence type="ECO:0000259" key="18">
    <source>
        <dbReference type="PROSITE" id="PS50109"/>
    </source>
</evidence>